<dbReference type="PANTHER" id="PTHR21600">
    <property type="entry name" value="MITOCHONDRIAL RNA PSEUDOURIDINE SYNTHASE"/>
    <property type="match status" value="1"/>
</dbReference>
<feature type="domain" description="Pseudouridine synthase RsuA/RluA-like" evidence="3">
    <location>
        <begin position="107"/>
        <end position="258"/>
    </location>
</feature>
<dbReference type="EMBL" id="FXUG01000002">
    <property type="protein sequence ID" value="SMP48881.1"/>
    <property type="molecule type" value="Genomic_DNA"/>
</dbReference>
<evidence type="ECO:0000313" key="4">
    <source>
        <dbReference type="EMBL" id="SMP48881.1"/>
    </source>
</evidence>
<keyword evidence="5" id="KW-1185">Reference proteome</keyword>
<protein>
    <recommendedName>
        <fullName evidence="2">Pseudouridine synthase</fullName>
        <ecNumber evidence="2">5.4.99.-</ecNumber>
    </recommendedName>
</protein>
<dbReference type="EC" id="5.4.99.-" evidence="2"/>
<dbReference type="RefSeq" id="WP_283431780.1">
    <property type="nucleotide sequence ID" value="NZ_FXUG01000002.1"/>
</dbReference>
<reference evidence="4 5" key="1">
    <citation type="submission" date="2017-05" db="EMBL/GenBank/DDBJ databases">
        <authorList>
            <person name="Varghese N."/>
            <person name="Submissions S."/>
        </authorList>
    </citation>
    <scope>NUCLEOTIDE SEQUENCE [LARGE SCALE GENOMIC DNA]</scope>
    <source>
        <strain evidence="4 5">DSM 25457</strain>
    </source>
</reference>
<organism evidence="4 5">
    <name type="scientific">Neorhodopirellula lusitana</name>
    <dbReference type="NCBI Taxonomy" id="445327"/>
    <lineage>
        <taxon>Bacteria</taxon>
        <taxon>Pseudomonadati</taxon>
        <taxon>Planctomycetota</taxon>
        <taxon>Planctomycetia</taxon>
        <taxon>Pirellulales</taxon>
        <taxon>Pirellulaceae</taxon>
        <taxon>Neorhodopirellula</taxon>
    </lineage>
</organism>
<accession>A0ABY1PUS8</accession>
<proteinExistence type="inferred from homology"/>
<dbReference type="Gene3D" id="3.30.2350.10">
    <property type="entry name" value="Pseudouridine synthase"/>
    <property type="match status" value="1"/>
</dbReference>
<dbReference type="NCBIfam" id="TIGR00005">
    <property type="entry name" value="rluA_subfam"/>
    <property type="match status" value="1"/>
</dbReference>
<evidence type="ECO:0000259" key="3">
    <source>
        <dbReference type="Pfam" id="PF00849"/>
    </source>
</evidence>
<dbReference type="InterPro" id="IPR006225">
    <property type="entry name" value="PsdUridine_synth_RluC/D"/>
</dbReference>
<comment type="similarity">
    <text evidence="1 2">Belongs to the pseudouridine synthase RluA family.</text>
</comment>
<comment type="catalytic activity">
    <reaction evidence="2">
        <text>a uridine in RNA = a pseudouridine in RNA</text>
        <dbReference type="Rhea" id="RHEA:48348"/>
        <dbReference type="Rhea" id="RHEA-COMP:12068"/>
        <dbReference type="Rhea" id="RHEA-COMP:12069"/>
        <dbReference type="ChEBI" id="CHEBI:65314"/>
        <dbReference type="ChEBI" id="CHEBI:65315"/>
    </reaction>
</comment>
<gene>
    <name evidence="4" type="ORF">SAMN06265222_102473</name>
</gene>
<comment type="function">
    <text evidence="2">Responsible for synthesis of pseudouridine from uracil.</text>
</comment>
<dbReference type="InterPro" id="IPR050188">
    <property type="entry name" value="RluA_PseudoU_synthase"/>
</dbReference>
<evidence type="ECO:0000256" key="1">
    <source>
        <dbReference type="ARBA" id="ARBA00010876"/>
    </source>
</evidence>
<dbReference type="PANTHER" id="PTHR21600:SF87">
    <property type="entry name" value="RNA PSEUDOURIDYLATE SYNTHASE DOMAIN-CONTAINING PROTEIN 1"/>
    <property type="match status" value="1"/>
</dbReference>
<name>A0ABY1PUS8_9BACT</name>
<dbReference type="Pfam" id="PF00849">
    <property type="entry name" value="PseudoU_synth_2"/>
    <property type="match status" value="1"/>
</dbReference>
<evidence type="ECO:0000313" key="5">
    <source>
        <dbReference type="Proteomes" id="UP001158067"/>
    </source>
</evidence>
<evidence type="ECO:0000256" key="2">
    <source>
        <dbReference type="RuleBase" id="RU362028"/>
    </source>
</evidence>
<sequence length="317" mass="35183">MTAPASIRTIDLAELPGCQPYTHHRVMRVRQAFDNLTLIEFLSLYHPPTLKSDWEQWIDTAAITLNGERVSANQTVSAGQRFEQTTLGVVEPEVARRIEILHEDKWLLVVDKPAPMAVHPSGRFNRNTLTELLKPYFPGETLRVAHRLDANTQGVMVLCRTREAASIVQPQFEQRTAAKQYIAHVKGTPAWHTHACQLPICKAAEASDASDTIGARIVAPDGQPAHTDLEVIEKLDNGDSLVQASPITGRTNQIRVHLWALGHPILGDPLYLPGGQLGTQQTLSVEDPCMRLRAQRLTIRHPSDGSPVTYESRAAFR</sequence>
<dbReference type="SUPFAM" id="SSF55120">
    <property type="entry name" value="Pseudouridine synthase"/>
    <property type="match status" value="1"/>
</dbReference>
<dbReference type="Proteomes" id="UP001158067">
    <property type="component" value="Unassembled WGS sequence"/>
</dbReference>
<dbReference type="InterPro" id="IPR006145">
    <property type="entry name" value="PsdUridine_synth_RsuA/RluA"/>
</dbReference>
<keyword evidence="2" id="KW-0413">Isomerase</keyword>
<dbReference type="InterPro" id="IPR020103">
    <property type="entry name" value="PsdUridine_synth_cat_dom_sf"/>
</dbReference>
<comment type="caution">
    <text evidence="4">The sequence shown here is derived from an EMBL/GenBank/DDBJ whole genome shotgun (WGS) entry which is preliminary data.</text>
</comment>